<dbReference type="Proteomes" id="UP000202419">
    <property type="component" value="Segment"/>
</dbReference>
<name>A7IW64_PBCVN</name>
<protein>
    <submittedName>
        <fullName evidence="1">Uncharacterized protein b189L</fullName>
    </submittedName>
</protein>
<evidence type="ECO:0000313" key="1">
    <source>
        <dbReference type="EMBL" id="ABT14588.1"/>
    </source>
</evidence>
<keyword evidence="2" id="KW-1185">Reference proteome</keyword>
<dbReference type="KEGG" id="vg:5659379"/>
<proteinExistence type="predicted"/>
<sequence>MRETEQQRVQHHLDFRQIGRTNPEIRQTTRVSFRDLGIVTKSLGRIMPPKNARLYLLARINDRKDVPGNKLL</sequence>
<organismHost>
    <name type="scientific">Chlorella</name>
    <dbReference type="NCBI Taxonomy" id="3071"/>
</organismHost>
<dbReference type="GeneID" id="5659379"/>
<dbReference type="EMBL" id="DQ491002">
    <property type="protein sequence ID" value="ABT14588.1"/>
    <property type="molecule type" value="Genomic_DNA"/>
</dbReference>
<accession>A7IW64</accession>
<evidence type="ECO:0000313" key="2">
    <source>
        <dbReference type="Proteomes" id="UP000202419"/>
    </source>
</evidence>
<gene>
    <name evidence="1" type="primary">b189L</name>
    <name evidence="1" type="ORF">NY2A_b189L</name>
</gene>
<reference evidence="1 2" key="1">
    <citation type="journal article" date="2007" name="Virology">
        <title>Sequence and annotation of the 369-kb NY-2A and the 345-kb AR158 viruses that infect Chlorella NC64A.</title>
        <authorList>
            <person name="Fitzgerald L.A."/>
            <person name="Graves M.V."/>
            <person name="Li X."/>
            <person name="Feldblyum T."/>
            <person name="Nierman W.C."/>
            <person name="Van Etten J.L."/>
        </authorList>
    </citation>
    <scope>NUCLEOTIDE SEQUENCE [LARGE SCALE GENOMIC DNA]</scope>
    <source>
        <strain evidence="1 2">NY-2A</strain>
    </source>
</reference>
<dbReference type="RefSeq" id="YP_001497385.1">
    <property type="nucleotide sequence ID" value="NC_009898.1"/>
</dbReference>
<organism evidence="1 2">
    <name type="scientific">Paramecium bursaria Chlorella virus NY2A</name>
    <name type="common">PBCV-NY2A</name>
    <dbReference type="NCBI Taxonomy" id="46021"/>
    <lineage>
        <taxon>Viruses</taxon>
        <taxon>Varidnaviria</taxon>
        <taxon>Bamfordvirae</taxon>
        <taxon>Nucleocytoviricota</taxon>
        <taxon>Megaviricetes</taxon>
        <taxon>Algavirales</taxon>
        <taxon>Phycodnaviridae</taxon>
        <taxon>Chlorovirus</taxon>
        <taxon>Chlorovirus americanus</taxon>
    </lineage>
</organism>